<organism evidence="1 2">
    <name type="scientific">Candidatus Lloydbacteria bacterium RIFCSPHIGHO2_02_FULL_54_17</name>
    <dbReference type="NCBI Taxonomy" id="1798664"/>
    <lineage>
        <taxon>Bacteria</taxon>
        <taxon>Candidatus Lloydiibacteriota</taxon>
    </lineage>
</organism>
<evidence type="ECO:0008006" key="3">
    <source>
        <dbReference type="Google" id="ProtNLM"/>
    </source>
</evidence>
<dbReference type="STRING" id="1798664.A3C93_06275"/>
<gene>
    <name evidence="1" type="ORF">A3C93_06275</name>
</gene>
<protein>
    <recommendedName>
        <fullName evidence="3">DUF1653 domain-containing protein</fullName>
    </recommendedName>
</protein>
<name>A0A1G2DGP4_9BACT</name>
<dbReference type="AlphaFoldDB" id="A0A1G2DGP4"/>
<evidence type="ECO:0000313" key="2">
    <source>
        <dbReference type="Proteomes" id="UP000178636"/>
    </source>
</evidence>
<dbReference type="EMBL" id="MHLO01000016">
    <property type="protein sequence ID" value="OGZ12683.1"/>
    <property type="molecule type" value="Genomic_DNA"/>
</dbReference>
<reference evidence="1 2" key="1">
    <citation type="journal article" date="2016" name="Nat. Commun.">
        <title>Thousands of microbial genomes shed light on interconnected biogeochemical processes in an aquifer system.</title>
        <authorList>
            <person name="Anantharaman K."/>
            <person name="Brown C.T."/>
            <person name="Hug L.A."/>
            <person name="Sharon I."/>
            <person name="Castelle C.J."/>
            <person name="Probst A.J."/>
            <person name="Thomas B.C."/>
            <person name="Singh A."/>
            <person name="Wilkins M.J."/>
            <person name="Karaoz U."/>
            <person name="Brodie E.L."/>
            <person name="Williams K.H."/>
            <person name="Hubbard S.S."/>
            <person name="Banfield J.F."/>
        </authorList>
    </citation>
    <scope>NUCLEOTIDE SEQUENCE [LARGE SCALE GENOMIC DNA]</scope>
</reference>
<dbReference type="Proteomes" id="UP000178636">
    <property type="component" value="Unassembled WGS sequence"/>
</dbReference>
<evidence type="ECO:0000313" key="1">
    <source>
        <dbReference type="EMBL" id="OGZ12683.1"/>
    </source>
</evidence>
<comment type="caution">
    <text evidence="1">The sequence shown here is derived from an EMBL/GenBank/DDBJ whole genome shotgun (WGS) entry which is preliminary data.</text>
</comment>
<sequence>MQVSEIRLGASYEDAPRTTVRTVTGIAPEKSGEKVVVYFEEPADEQRPLYWPLREMKEMPLGQFAAWATGPKRHLAEEKGTNWLPATTEGLA</sequence>
<accession>A0A1G2DGP4</accession>
<proteinExistence type="predicted"/>